<evidence type="ECO:0000256" key="1">
    <source>
        <dbReference type="ARBA" id="ARBA00023157"/>
    </source>
</evidence>
<dbReference type="InterPro" id="IPR020901">
    <property type="entry name" value="Prtase_inh_Kunz-CS"/>
</dbReference>
<evidence type="ECO:0000256" key="2">
    <source>
        <dbReference type="SAM" id="MobiDB-lite"/>
    </source>
</evidence>
<dbReference type="Gene3D" id="4.10.410.10">
    <property type="entry name" value="Pancreatic trypsin inhibitor Kunitz domain"/>
    <property type="match status" value="2"/>
</dbReference>
<feature type="region of interest" description="Disordered" evidence="2">
    <location>
        <begin position="260"/>
        <end position="281"/>
    </location>
</feature>
<dbReference type="PANTHER" id="PTHR46751:SF1">
    <property type="entry name" value="WAP FOUR-DISULFIDE CORE DOMAIN PROTEIN 6A"/>
    <property type="match status" value="1"/>
</dbReference>
<gene>
    <name evidence="5" type="ORF">JD844_019407</name>
</gene>
<dbReference type="InterPro" id="IPR036880">
    <property type="entry name" value="Kunitz_BPTI_sf"/>
</dbReference>
<feature type="domain" description="BPTI/Kunitz inhibitor" evidence="3">
    <location>
        <begin position="206"/>
        <end position="256"/>
    </location>
</feature>
<keyword evidence="1" id="KW-1015">Disulfide bond</keyword>
<dbReference type="Pfam" id="PF00095">
    <property type="entry name" value="WAP"/>
    <property type="match status" value="2"/>
</dbReference>
<dbReference type="PROSITE" id="PS50279">
    <property type="entry name" value="BPTI_KUNITZ_2"/>
    <property type="match status" value="2"/>
</dbReference>
<name>A0ABQ7SPR9_PHRPL</name>
<dbReference type="PANTHER" id="PTHR46751">
    <property type="entry name" value="EPPIN"/>
    <property type="match status" value="1"/>
</dbReference>
<dbReference type="PROSITE" id="PS51390">
    <property type="entry name" value="WAP"/>
    <property type="match status" value="1"/>
</dbReference>
<dbReference type="PRINTS" id="PR00759">
    <property type="entry name" value="BASICPTASE"/>
</dbReference>
<dbReference type="PRINTS" id="PR00003">
    <property type="entry name" value="4DISULPHCORE"/>
</dbReference>
<dbReference type="PROSITE" id="PS00280">
    <property type="entry name" value="BPTI_KUNITZ_1"/>
    <property type="match status" value="2"/>
</dbReference>
<dbReference type="InterPro" id="IPR051388">
    <property type="entry name" value="Serpin_venom_toxin"/>
</dbReference>
<dbReference type="CDD" id="cd00109">
    <property type="entry name" value="Kunitz-type"/>
    <property type="match status" value="2"/>
</dbReference>
<dbReference type="SMART" id="SM00131">
    <property type="entry name" value="KU"/>
    <property type="match status" value="2"/>
</dbReference>
<reference evidence="5 6" key="1">
    <citation type="journal article" date="2022" name="Gigascience">
        <title>A chromosome-level genome assembly and annotation of the desert horned lizard, Phrynosoma platyrhinos, provides insight into chromosomal rearrangements among reptiles.</title>
        <authorList>
            <person name="Koochekian N."/>
            <person name="Ascanio A."/>
            <person name="Farleigh K."/>
            <person name="Card D.C."/>
            <person name="Schield D.R."/>
            <person name="Castoe T.A."/>
            <person name="Jezkova T."/>
        </authorList>
    </citation>
    <scope>NUCLEOTIDE SEQUENCE [LARGE SCALE GENOMIC DNA]</scope>
    <source>
        <strain evidence="5">NK-2021</strain>
    </source>
</reference>
<sequence>MKNATKVHHGYCPEKKNVSVSSKSCSWDANCASDEKCCPSERRKRCTKALPEKPGLCPMKCFARVFSRCKNECKDDRSCPEEKKCCFADCGLKCVPPVNGHSGRRTPVGGNCGEYCLLHPERGNCHREVTRFFYDSVARKCKKFTYGGCGGNENNFLTSTECLRVCEGVGVIAHPEESEETEEEPSHDRICQILTVAFSFLLPEVCLLPSDRGDCDAHIPRFFHNSASGECEKFIYGGCGGNENNFLSKEECLQVCSGKGEGQERTKGGVSFDREGDGSKNLHRREIDIQPAFTSQVEMVTWS</sequence>
<dbReference type="Proteomes" id="UP000826234">
    <property type="component" value="Unassembled WGS sequence"/>
</dbReference>
<evidence type="ECO:0000313" key="5">
    <source>
        <dbReference type="EMBL" id="KAH0619362.1"/>
    </source>
</evidence>
<organism evidence="5 6">
    <name type="scientific">Phrynosoma platyrhinos</name>
    <name type="common">Desert horned lizard</name>
    <dbReference type="NCBI Taxonomy" id="52577"/>
    <lineage>
        <taxon>Eukaryota</taxon>
        <taxon>Metazoa</taxon>
        <taxon>Chordata</taxon>
        <taxon>Craniata</taxon>
        <taxon>Vertebrata</taxon>
        <taxon>Euteleostomi</taxon>
        <taxon>Lepidosauria</taxon>
        <taxon>Squamata</taxon>
        <taxon>Bifurcata</taxon>
        <taxon>Unidentata</taxon>
        <taxon>Episquamata</taxon>
        <taxon>Toxicofera</taxon>
        <taxon>Iguania</taxon>
        <taxon>Phrynosomatidae</taxon>
        <taxon>Phrynosomatinae</taxon>
        <taxon>Phrynosoma</taxon>
    </lineage>
</organism>
<dbReference type="SUPFAM" id="SSF57256">
    <property type="entry name" value="Elafin-like"/>
    <property type="match status" value="2"/>
</dbReference>
<dbReference type="InterPro" id="IPR008197">
    <property type="entry name" value="WAP_dom"/>
</dbReference>
<dbReference type="Gene3D" id="4.10.75.10">
    <property type="entry name" value="Elafin-like"/>
    <property type="match status" value="2"/>
</dbReference>
<evidence type="ECO:0000313" key="6">
    <source>
        <dbReference type="Proteomes" id="UP000826234"/>
    </source>
</evidence>
<dbReference type="EMBL" id="JAIPUX010005289">
    <property type="protein sequence ID" value="KAH0619362.1"/>
    <property type="molecule type" value="Genomic_DNA"/>
</dbReference>
<dbReference type="InterPro" id="IPR036645">
    <property type="entry name" value="Elafin-like_sf"/>
</dbReference>
<accession>A0ABQ7SPR9</accession>
<dbReference type="SMART" id="SM00217">
    <property type="entry name" value="WAP"/>
    <property type="match status" value="1"/>
</dbReference>
<dbReference type="Pfam" id="PF00014">
    <property type="entry name" value="Kunitz_BPTI"/>
    <property type="match status" value="2"/>
</dbReference>
<comment type="caution">
    <text evidence="5">The sequence shown here is derived from an EMBL/GenBank/DDBJ whole genome shotgun (WGS) entry which is preliminary data.</text>
</comment>
<feature type="domain" description="BPTI/Kunitz inhibitor" evidence="3">
    <location>
        <begin position="116"/>
        <end position="166"/>
    </location>
</feature>
<proteinExistence type="predicted"/>
<dbReference type="InterPro" id="IPR002223">
    <property type="entry name" value="Kunitz_BPTI"/>
</dbReference>
<dbReference type="SUPFAM" id="SSF57362">
    <property type="entry name" value="BPTI-like"/>
    <property type="match status" value="2"/>
</dbReference>
<feature type="domain" description="WAP" evidence="4">
    <location>
        <begin position="50"/>
        <end position="98"/>
    </location>
</feature>
<evidence type="ECO:0000259" key="3">
    <source>
        <dbReference type="PROSITE" id="PS50279"/>
    </source>
</evidence>
<protein>
    <submittedName>
        <fullName evidence="5">Uncharacterized protein</fullName>
    </submittedName>
</protein>
<keyword evidence="6" id="KW-1185">Reference proteome</keyword>
<feature type="compositionally biased region" description="Basic and acidic residues" evidence="2">
    <location>
        <begin position="261"/>
        <end position="281"/>
    </location>
</feature>
<evidence type="ECO:0000259" key="4">
    <source>
        <dbReference type="PROSITE" id="PS51390"/>
    </source>
</evidence>
<dbReference type="CDD" id="cd00199">
    <property type="entry name" value="WAP"/>
    <property type="match status" value="1"/>
</dbReference>